<dbReference type="InterPro" id="IPR006860">
    <property type="entry name" value="FecR"/>
</dbReference>
<organism evidence="3 4">
    <name type="scientific">Janthinobacterium agaricidamnosum NBRC 102515 = DSM 9628</name>
    <dbReference type="NCBI Taxonomy" id="1349767"/>
    <lineage>
        <taxon>Bacteria</taxon>
        <taxon>Pseudomonadati</taxon>
        <taxon>Pseudomonadota</taxon>
        <taxon>Betaproteobacteria</taxon>
        <taxon>Burkholderiales</taxon>
        <taxon>Oxalobacteraceae</taxon>
        <taxon>Janthinobacterium</taxon>
    </lineage>
</organism>
<reference evidence="3 4" key="1">
    <citation type="journal article" date="2015" name="Genome Announc.">
        <title>Genome Sequence of Mushroom Soft-Rot Pathogen Janthinobacterium agaricidamnosum.</title>
        <authorList>
            <person name="Graupner K."/>
            <person name="Lackner G."/>
            <person name="Hertweck C."/>
        </authorList>
    </citation>
    <scope>NUCLEOTIDE SEQUENCE [LARGE SCALE GENOMIC DNA]</scope>
    <source>
        <strain evidence="4">NBRC 102515 / DSM 9628</strain>
    </source>
</reference>
<dbReference type="AlphaFoldDB" id="W0V9B6"/>
<name>W0V9B6_9BURK</name>
<evidence type="ECO:0000256" key="1">
    <source>
        <dbReference type="SAM" id="MobiDB-lite"/>
    </source>
</evidence>
<dbReference type="eggNOG" id="COG4254">
    <property type="taxonomic scope" value="Bacteria"/>
</dbReference>
<gene>
    <name evidence="3" type="ORF">GJA_3585</name>
</gene>
<sequence>MLWLALSLMGGAAWAGQVVGTVINLSGPLMAKKADGKVKILAVKSEVEQGDVLVTEKNTYALVKFIDNGEITLKPDSAFVIDQFTFEADQPDNDRASFNLIKGGLRSVTGLLGKRNKEKFLLKTPLATIGIRGTNFTAQYVPLIPLGTPGPGLDGLAPGLYVQVLDGMIHVQNNGGQQSFSAGQFGFIPSGLMAPIIVPPNPNPNIQFTPPPAFSSSSGTTSPSAQGNGKPGDVDCIVR</sequence>
<feature type="region of interest" description="Disordered" evidence="1">
    <location>
        <begin position="199"/>
        <end position="239"/>
    </location>
</feature>
<dbReference type="PATRIC" id="fig|1349767.4.peg.180"/>
<protein>
    <recommendedName>
        <fullName evidence="2">FecR protein domain-containing protein</fullName>
    </recommendedName>
</protein>
<dbReference type="KEGG" id="jag:GJA_3585"/>
<evidence type="ECO:0000313" key="3">
    <source>
        <dbReference type="EMBL" id="CDG84200.1"/>
    </source>
</evidence>
<dbReference type="PANTHER" id="PTHR38731:SF1">
    <property type="entry name" value="FECR PROTEIN DOMAIN-CONTAINING PROTEIN"/>
    <property type="match status" value="1"/>
</dbReference>
<feature type="compositionally biased region" description="Low complexity" evidence="1">
    <location>
        <begin position="214"/>
        <end position="227"/>
    </location>
</feature>
<feature type="compositionally biased region" description="Pro residues" evidence="1">
    <location>
        <begin position="199"/>
        <end position="213"/>
    </location>
</feature>
<proteinExistence type="predicted"/>
<dbReference type="Proteomes" id="UP000027604">
    <property type="component" value="Chromosome I"/>
</dbReference>
<dbReference type="Pfam" id="PF04773">
    <property type="entry name" value="FecR"/>
    <property type="match status" value="1"/>
</dbReference>
<dbReference type="HOGENOM" id="CLU_085701_0_0_4"/>
<keyword evidence="4" id="KW-1185">Reference proteome</keyword>
<evidence type="ECO:0000313" key="4">
    <source>
        <dbReference type="Proteomes" id="UP000027604"/>
    </source>
</evidence>
<dbReference type="EMBL" id="HG322949">
    <property type="protein sequence ID" value="CDG84200.1"/>
    <property type="molecule type" value="Genomic_DNA"/>
</dbReference>
<dbReference type="PANTHER" id="PTHR38731">
    <property type="entry name" value="LIPL45-RELATED LIPOPROTEIN-RELATED"/>
    <property type="match status" value="1"/>
</dbReference>
<feature type="domain" description="FecR protein" evidence="2">
    <location>
        <begin position="51"/>
        <end position="138"/>
    </location>
</feature>
<accession>W0V9B6</accession>
<dbReference type="STRING" id="1349767.GJA_3585"/>
<evidence type="ECO:0000259" key="2">
    <source>
        <dbReference type="Pfam" id="PF04773"/>
    </source>
</evidence>